<dbReference type="InterPro" id="IPR027417">
    <property type="entry name" value="P-loop_NTPase"/>
</dbReference>
<dbReference type="STRING" id="402600.SAMN05216188_13142"/>
<evidence type="ECO:0000313" key="7">
    <source>
        <dbReference type="Proteomes" id="UP000199352"/>
    </source>
</evidence>
<proteinExistence type="inferred from homology"/>
<dbReference type="OrthoDB" id="9804819at2"/>
<dbReference type="PANTHER" id="PTHR43335">
    <property type="entry name" value="ABC TRANSPORTER, ATP-BINDING PROTEIN"/>
    <property type="match status" value="1"/>
</dbReference>
<dbReference type="Gene3D" id="3.40.50.300">
    <property type="entry name" value="P-loop containing nucleotide triphosphate hydrolases"/>
    <property type="match status" value="1"/>
</dbReference>
<keyword evidence="7" id="KW-1185">Reference proteome</keyword>
<dbReference type="PROSITE" id="PS00211">
    <property type="entry name" value="ABC_TRANSPORTER_1"/>
    <property type="match status" value="1"/>
</dbReference>
<dbReference type="SUPFAM" id="SSF52540">
    <property type="entry name" value="P-loop containing nucleoside triphosphate hydrolases"/>
    <property type="match status" value="1"/>
</dbReference>
<sequence length="299" mass="32042">MIDACGLTKRYGEVVAVDDLSLRVSAGETYALLGLNGAGKTTTIRMLLGMVRPTSGSVHVLGTAVGPGEHALWSRVGYLVETPAAYPELTVRENLTVAARLRGVSASRRVDEVVERLNLAVYADKRARTLSLGNAQRLGLAKALVHEPDLLILDEPANGLDPAGVVEIRELLRELSHDRGVTVVLSSHILTEVARLATRIGVIHRGRLVRELEAADLNAFLRQRLSVSTRDPEAAEQALTAAGFVPVRSENGALVLADAQSVREPDVVATVLVAAGCPPTRLVVEQDDLETFFLREVGS</sequence>
<comment type="similarity">
    <text evidence="1">Belongs to the ABC transporter superfamily.</text>
</comment>
<dbReference type="AlphaFoldDB" id="A0A1H9W8G7"/>
<dbReference type="Pfam" id="PF00005">
    <property type="entry name" value="ABC_tran"/>
    <property type="match status" value="1"/>
</dbReference>
<evidence type="ECO:0000256" key="3">
    <source>
        <dbReference type="ARBA" id="ARBA00022741"/>
    </source>
</evidence>
<dbReference type="InterPro" id="IPR003593">
    <property type="entry name" value="AAA+_ATPase"/>
</dbReference>
<reference evidence="7" key="1">
    <citation type="submission" date="2016-10" db="EMBL/GenBank/DDBJ databases">
        <authorList>
            <person name="Varghese N."/>
            <person name="Submissions S."/>
        </authorList>
    </citation>
    <scope>NUCLEOTIDE SEQUENCE [LARGE SCALE GENOMIC DNA]</scope>
    <source>
        <strain evidence="7">CGMCC 4.3525</strain>
    </source>
</reference>
<organism evidence="6 7">
    <name type="scientific">Lentzea xinjiangensis</name>
    <dbReference type="NCBI Taxonomy" id="402600"/>
    <lineage>
        <taxon>Bacteria</taxon>
        <taxon>Bacillati</taxon>
        <taxon>Actinomycetota</taxon>
        <taxon>Actinomycetes</taxon>
        <taxon>Pseudonocardiales</taxon>
        <taxon>Pseudonocardiaceae</taxon>
        <taxon>Lentzea</taxon>
    </lineage>
</organism>
<dbReference type="PANTHER" id="PTHR43335:SF4">
    <property type="entry name" value="ABC TRANSPORTER, ATP-BINDING PROTEIN"/>
    <property type="match status" value="1"/>
</dbReference>
<dbReference type="InterPro" id="IPR003439">
    <property type="entry name" value="ABC_transporter-like_ATP-bd"/>
</dbReference>
<keyword evidence="2" id="KW-0813">Transport</keyword>
<evidence type="ECO:0000313" key="6">
    <source>
        <dbReference type="EMBL" id="SES30081.1"/>
    </source>
</evidence>
<dbReference type="SMART" id="SM00382">
    <property type="entry name" value="AAA"/>
    <property type="match status" value="1"/>
</dbReference>
<feature type="domain" description="ABC transporter" evidence="5">
    <location>
        <begin position="2"/>
        <end position="230"/>
    </location>
</feature>
<dbReference type="EMBL" id="FOFR01000031">
    <property type="protein sequence ID" value="SES30081.1"/>
    <property type="molecule type" value="Genomic_DNA"/>
</dbReference>
<dbReference type="Proteomes" id="UP000199352">
    <property type="component" value="Unassembled WGS sequence"/>
</dbReference>
<dbReference type="InterPro" id="IPR017871">
    <property type="entry name" value="ABC_transporter-like_CS"/>
</dbReference>
<evidence type="ECO:0000256" key="1">
    <source>
        <dbReference type="ARBA" id="ARBA00005417"/>
    </source>
</evidence>
<keyword evidence="3" id="KW-0547">Nucleotide-binding</keyword>
<protein>
    <submittedName>
        <fullName evidence="6">ABC-2 type transport system ATP-binding protein</fullName>
    </submittedName>
</protein>
<dbReference type="RefSeq" id="WP_089961378.1">
    <property type="nucleotide sequence ID" value="NZ_FOFR01000031.1"/>
</dbReference>
<accession>A0A1H9W8G7</accession>
<keyword evidence="4 6" id="KW-0067">ATP-binding</keyword>
<gene>
    <name evidence="6" type="ORF">SAMN05216188_13142</name>
</gene>
<evidence type="ECO:0000256" key="2">
    <source>
        <dbReference type="ARBA" id="ARBA00022448"/>
    </source>
</evidence>
<evidence type="ECO:0000259" key="5">
    <source>
        <dbReference type="PROSITE" id="PS50893"/>
    </source>
</evidence>
<name>A0A1H9W8G7_9PSEU</name>
<evidence type="ECO:0000256" key="4">
    <source>
        <dbReference type="ARBA" id="ARBA00022840"/>
    </source>
</evidence>
<dbReference type="GO" id="GO:0016887">
    <property type="term" value="F:ATP hydrolysis activity"/>
    <property type="evidence" value="ECO:0007669"/>
    <property type="project" value="InterPro"/>
</dbReference>
<dbReference type="PROSITE" id="PS50893">
    <property type="entry name" value="ABC_TRANSPORTER_2"/>
    <property type="match status" value="1"/>
</dbReference>
<dbReference type="GO" id="GO:0005524">
    <property type="term" value="F:ATP binding"/>
    <property type="evidence" value="ECO:0007669"/>
    <property type="project" value="UniProtKB-KW"/>
</dbReference>